<feature type="transmembrane region" description="Helical" evidence="1">
    <location>
        <begin position="102"/>
        <end position="130"/>
    </location>
</feature>
<evidence type="ECO:0000313" key="2">
    <source>
        <dbReference type="EMBL" id="AVG24415.1"/>
    </source>
</evidence>
<accession>A0A2L2BRW6</accession>
<feature type="transmembrane region" description="Helical" evidence="1">
    <location>
        <begin position="228"/>
        <end position="250"/>
    </location>
</feature>
<name>A0A2L2BRW6_9MICO</name>
<evidence type="ECO:0000256" key="1">
    <source>
        <dbReference type="SAM" id="Phobius"/>
    </source>
</evidence>
<dbReference type="EMBL" id="CP026923">
    <property type="protein sequence ID" value="AVG24415.1"/>
    <property type="molecule type" value="Genomic_DNA"/>
</dbReference>
<dbReference type="KEGG" id="psai:C3B54_111474"/>
<sequence>MKILKAEVQKLLASSYTRAIGLTAFGVGVVLSVFDGINMLAQPERALDPELVANFYTDTVFLAWLFPAILGILLMTSEFRWGTAIHTFLQTPKRGMVVLWKMLAAVLGGALIALASLAGAFITATVILTIVGDYALPEPGRLIGGTVAMIIIGMIGAPLGVAVGALIRAQLAALAVFLGWMLLVEQAAAVALGPAGIYLPGAMIPRALSLEWTATSLSGIFTEPITPISAMIFLAIEAVLLGVIASYTTLRKDIE</sequence>
<dbReference type="AlphaFoldDB" id="A0A2L2BRW6"/>
<dbReference type="RefSeq" id="WP_104913894.1">
    <property type="nucleotide sequence ID" value="NZ_CP026923.1"/>
</dbReference>
<organism evidence="2 3">
    <name type="scientific">Pontimonas salivibrio</name>
    <dbReference type="NCBI Taxonomy" id="1159327"/>
    <lineage>
        <taxon>Bacteria</taxon>
        <taxon>Bacillati</taxon>
        <taxon>Actinomycetota</taxon>
        <taxon>Actinomycetes</taxon>
        <taxon>Micrococcales</taxon>
        <taxon>Microbacteriaceae</taxon>
        <taxon>Pontimonas</taxon>
    </lineage>
</organism>
<feature type="transmembrane region" description="Helical" evidence="1">
    <location>
        <begin position="61"/>
        <end position="81"/>
    </location>
</feature>
<keyword evidence="1" id="KW-1133">Transmembrane helix</keyword>
<feature type="transmembrane region" description="Helical" evidence="1">
    <location>
        <begin position="20"/>
        <end position="41"/>
    </location>
</feature>
<keyword evidence="1" id="KW-0472">Membrane</keyword>
<dbReference type="Proteomes" id="UP000243077">
    <property type="component" value="Chromosome"/>
</dbReference>
<gene>
    <name evidence="2" type="ORF">C3B54_111474</name>
</gene>
<keyword evidence="3" id="KW-1185">Reference proteome</keyword>
<dbReference type="OrthoDB" id="5244396at2"/>
<proteinExistence type="predicted"/>
<feature type="transmembrane region" description="Helical" evidence="1">
    <location>
        <begin position="174"/>
        <end position="199"/>
    </location>
</feature>
<reference evidence="2 3" key="1">
    <citation type="submission" date="2018-02" db="EMBL/GenBank/DDBJ databases">
        <title>Complete genome of the streamlined marine actinobacterium Pontimonas salivibrio CL-TW6 adapted to coastal planktonic lifestype.</title>
        <authorList>
            <person name="Cho B.C."/>
            <person name="Hardies S.C."/>
            <person name="Jang G.I."/>
            <person name="Hwang C.Y."/>
        </authorList>
    </citation>
    <scope>NUCLEOTIDE SEQUENCE [LARGE SCALE GENOMIC DNA]</scope>
    <source>
        <strain evidence="2 3">CL-TW6</strain>
    </source>
</reference>
<evidence type="ECO:0000313" key="3">
    <source>
        <dbReference type="Proteomes" id="UP000243077"/>
    </source>
</evidence>
<keyword evidence="1" id="KW-0812">Transmembrane</keyword>
<protein>
    <submittedName>
        <fullName evidence="2">ABC-2 transporter permease</fullName>
    </submittedName>
</protein>
<feature type="transmembrane region" description="Helical" evidence="1">
    <location>
        <begin position="142"/>
        <end position="167"/>
    </location>
</feature>